<dbReference type="EMBL" id="MU859066">
    <property type="protein sequence ID" value="KAK3956437.1"/>
    <property type="molecule type" value="Genomic_DNA"/>
</dbReference>
<gene>
    <name evidence="1" type="ORF">QBC32DRAFT_389725</name>
</gene>
<accession>A0AAN6P2B5</accession>
<dbReference type="AlphaFoldDB" id="A0AAN6P2B5"/>
<comment type="caution">
    <text evidence="1">The sequence shown here is derived from an EMBL/GenBank/DDBJ whole genome shotgun (WGS) entry which is preliminary data.</text>
</comment>
<evidence type="ECO:0000313" key="1">
    <source>
        <dbReference type="EMBL" id="KAK3956437.1"/>
    </source>
</evidence>
<keyword evidence="2" id="KW-1185">Reference proteome</keyword>
<protein>
    <submittedName>
        <fullName evidence="1">Uncharacterized protein</fullName>
    </submittedName>
</protein>
<reference evidence="1" key="2">
    <citation type="submission" date="2023-06" db="EMBL/GenBank/DDBJ databases">
        <authorList>
            <consortium name="Lawrence Berkeley National Laboratory"/>
            <person name="Mondo S.J."/>
            <person name="Hensen N."/>
            <person name="Bonometti L."/>
            <person name="Westerberg I."/>
            <person name="Brannstrom I.O."/>
            <person name="Guillou S."/>
            <person name="Cros-Aarteil S."/>
            <person name="Calhoun S."/>
            <person name="Haridas S."/>
            <person name="Kuo A."/>
            <person name="Pangilinan J."/>
            <person name="Riley R."/>
            <person name="Labutti K."/>
            <person name="Andreopoulos B."/>
            <person name="Lipzen A."/>
            <person name="Chen C."/>
            <person name="Yanf M."/>
            <person name="Daum C."/>
            <person name="Ng V."/>
            <person name="Clum A."/>
            <person name="Steindorff A."/>
            <person name="Ohm R."/>
            <person name="Martin F."/>
            <person name="Silar P."/>
            <person name="Natvig D."/>
            <person name="Lalanne C."/>
            <person name="Gautier V."/>
            <person name="Ament-Velasquez S.L."/>
            <person name="Kruys A."/>
            <person name="Hutchinson M.I."/>
            <person name="Powell A.J."/>
            <person name="Barry K."/>
            <person name="Miller A.N."/>
            <person name="Grigoriev I.V."/>
            <person name="Debuchy R."/>
            <person name="Gladieux P."/>
            <person name="Thoren M.H."/>
            <person name="Johannesson H."/>
        </authorList>
    </citation>
    <scope>NUCLEOTIDE SEQUENCE</scope>
    <source>
        <strain evidence="1">CBS 626.80</strain>
    </source>
</reference>
<evidence type="ECO:0000313" key="2">
    <source>
        <dbReference type="Proteomes" id="UP001303222"/>
    </source>
</evidence>
<proteinExistence type="predicted"/>
<name>A0AAN6P2B5_9PEZI</name>
<organism evidence="1 2">
    <name type="scientific">Pseudoneurospora amorphoporcata</name>
    <dbReference type="NCBI Taxonomy" id="241081"/>
    <lineage>
        <taxon>Eukaryota</taxon>
        <taxon>Fungi</taxon>
        <taxon>Dikarya</taxon>
        <taxon>Ascomycota</taxon>
        <taxon>Pezizomycotina</taxon>
        <taxon>Sordariomycetes</taxon>
        <taxon>Sordariomycetidae</taxon>
        <taxon>Sordariales</taxon>
        <taxon>Sordariaceae</taxon>
        <taxon>Pseudoneurospora</taxon>
    </lineage>
</organism>
<reference evidence="1" key="1">
    <citation type="journal article" date="2023" name="Mol. Phylogenet. Evol.">
        <title>Genome-scale phylogeny and comparative genomics of the fungal order Sordariales.</title>
        <authorList>
            <person name="Hensen N."/>
            <person name="Bonometti L."/>
            <person name="Westerberg I."/>
            <person name="Brannstrom I.O."/>
            <person name="Guillou S."/>
            <person name="Cros-Aarteil S."/>
            <person name="Calhoun S."/>
            <person name="Haridas S."/>
            <person name="Kuo A."/>
            <person name="Mondo S."/>
            <person name="Pangilinan J."/>
            <person name="Riley R."/>
            <person name="LaButti K."/>
            <person name="Andreopoulos B."/>
            <person name="Lipzen A."/>
            <person name="Chen C."/>
            <person name="Yan M."/>
            <person name="Daum C."/>
            <person name="Ng V."/>
            <person name="Clum A."/>
            <person name="Steindorff A."/>
            <person name="Ohm R.A."/>
            <person name="Martin F."/>
            <person name="Silar P."/>
            <person name="Natvig D.O."/>
            <person name="Lalanne C."/>
            <person name="Gautier V."/>
            <person name="Ament-Velasquez S.L."/>
            <person name="Kruys A."/>
            <person name="Hutchinson M.I."/>
            <person name="Powell A.J."/>
            <person name="Barry K."/>
            <person name="Miller A.N."/>
            <person name="Grigoriev I.V."/>
            <person name="Debuchy R."/>
            <person name="Gladieux P."/>
            <person name="Hiltunen Thoren M."/>
            <person name="Johannesson H."/>
        </authorList>
    </citation>
    <scope>NUCLEOTIDE SEQUENCE</scope>
    <source>
        <strain evidence="1">CBS 626.80</strain>
    </source>
</reference>
<dbReference type="Proteomes" id="UP001303222">
    <property type="component" value="Unassembled WGS sequence"/>
</dbReference>
<sequence>MSVHPYCPHLWKLTGFHRTHLHCRIPVQAGCVNNRINLFWWVQCLRKSLPIFTQPDRVPTVDVDGADNLSAVGFQMLTIINLAGDAIRCKFPAALHDSNLRQPFQAERGTHLGTSHLHVTRLVPGNGEECLDSRFCEIRETGSRKCCMPEQGQHQLRHQHQPYTYTRTSVHDGISSSKCKAGYDALVDQGQQIFGPDLIQQISPSLSLLERSLEYRARRSLENPY</sequence>